<reference evidence="1 2" key="1">
    <citation type="journal article" date="2016" name="Stand. Genomic Sci.">
        <title>Complete genome sequence of the Antarctic Halorubrum lacusprofundi type strain ACAM 34.</title>
        <authorList>
            <person name="Anderson I.J."/>
            <person name="DasSarma P."/>
            <person name="Lucas S."/>
            <person name="Copeland A."/>
            <person name="Lapidus A."/>
            <person name="Del Rio T.G."/>
            <person name="Tice H."/>
            <person name="Dalin E."/>
            <person name="Bruce D.C."/>
            <person name="Goodwin L."/>
            <person name="Pitluck S."/>
            <person name="Sims D."/>
            <person name="Brettin T.S."/>
            <person name="Detter J.C."/>
            <person name="Han C.S."/>
            <person name="Larimer F."/>
            <person name="Hauser L."/>
            <person name="Land M."/>
            <person name="Ivanova N."/>
            <person name="Richardson P."/>
            <person name="Cavicchioli R."/>
            <person name="DasSarma S."/>
            <person name="Woese C.R."/>
            <person name="Kyrpides N.C."/>
        </authorList>
    </citation>
    <scope>NUCLEOTIDE SEQUENCE [LARGE SCALE GENOMIC DNA]</scope>
    <source>
        <strain evidence="2">ATCC 49239 / DSM 5036 / JCM 8891 / ACAM 34</strain>
    </source>
</reference>
<keyword evidence="2" id="KW-1185">Reference proteome</keyword>
<dbReference type="EMBL" id="CP001365">
    <property type="protein sequence ID" value="ACM57723.1"/>
    <property type="molecule type" value="Genomic_DNA"/>
</dbReference>
<proteinExistence type="predicted"/>
<evidence type="ECO:0000313" key="2">
    <source>
        <dbReference type="Proteomes" id="UP000000740"/>
    </source>
</evidence>
<name>B9LR69_HALLT</name>
<dbReference type="HOGENOM" id="CLU_2257264_0_0_2"/>
<accession>B9LR69</accession>
<organism evidence="1 2">
    <name type="scientific">Halorubrum lacusprofundi (strain ATCC 49239 / DSM 5036 / JCM 8891 / ACAM 34)</name>
    <dbReference type="NCBI Taxonomy" id="416348"/>
    <lineage>
        <taxon>Archaea</taxon>
        <taxon>Methanobacteriati</taxon>
        <taxon>Methanobacteriota</taxon>
        <taxon>Stenosarchaea group</taxon>
        <taxon>Halobacteria</taxon>
        <taxon>Halobacteriales</taxon>
        <taxon>Haloferacaceae</taxon>
        <taxon>Halorubrum</taxon>
    </lineage>
</organism>
<dbReference type="KEGG" id="hla:Hlac_2146"/>
<evidence type="ECO:0000313" key="1">
    <source>
        <dbReference type="EMBL" id="ACM57723.1"/>
    </source>
</evidence>
<dbReference type="AlphaFoldDB" id="B9LR69"/>
<gene>
    <name evidence="1" type="ordered locus">Hlac_2146</name>
</gene>
<protein>
    <submittedName>
        <fullName evidence="1">Uncharacterized protein</fullName>
    </submittedName>
</protein>
<dbReference type="eggNOG" id="arCOG06374">
    <property type="taxonomic scope" value="Archaea"/>
</dbReference>
<dbReference type="Proteomes" id="UP000000740">
    <property type="component" value="Chromosome 1"/>
</dbReference>
<sequence length="103" mass="11396">MGRRVGSPPQLIFLILHNTHVEAINLPVRSRRDDDSKGYNPAAVEPVTMSDETIEAAVEHFLDETESSLDSYEQGYADADATLTVLRTHIDELAAAVDDERSE</sequence>